<protein>
    <submittedName>
        <fullName evidence="1">Uncharacterized protein</fullName>
    </submittedName>
</protein>
<name>A0A1C7NFS5_9FUNG</name>
<dbReference type="Proteomes" id="UP000093000">
    <property type="component" value="Unassembled WGS sequence"/>
</dbReference>
<evidence type="ECO:0000313" key="2">
    <source>
        <dbReference type="Proteomes" id="UP000093000"/>
    </source>
</evidence>
<dbReference type="InParanoid" id="A0A1C7NFS5"/>
<reference evidence="1 2" key="1">
    <citation type="submission" date="2016-03" db="EMBL/GenBank/DDBJ databases">
        <title>Choanephora cucurbitarum.</title>
        <authorList>
            <person name="Min B."/>
            <person name="Park H."/>
            <person name="Park J.-H."/>
            <person name="Shin H.-D."/>
            <person name="Choi I.-G."/>
        </authorList>
    </citation>
    <scope>NUCLEOTIDE SEQUENCE [LARGE SCALE GENOMIC DNA]</scope>
    <source>
        <strain evidence="1 2">KUS-F28377</strain>
    </source>
</reference>
<comment type="caution">
    <text evidence="1">The sequence shown here is derived from an EMBL/GenBank/DDBJ whole genome shotgun (WGS) entry which is preliminary data.</text>
</comment>
<dbReference type="EMBL" id="LUGH01000186">
    <property type="protein sequence ID" value="OBZ87957.1"/>
    <property type="molecule type" value="Genomic_DNA"/>
</dbReference>
<evidence type="ECO:0000313" key="1">
    <source>
        <dbReference type="EMBL" id="OBZ87957.1"/>
    </source>
</evidence>
<keyword evidence="2" id="KW-1185">Reference proteome</keyword>
<gene>
    <name evidence="1" type="ORF">A0J61_04004</name>
</gene>
<organism evidence="1 2">
    <name type="scientific">Choanephora cucurbitarum</name>
    <dbReference type="NCBI Taxonomy" id="101091"/>
    <lineage>
        <taxon>Eukaryota</taxon>
        <taxon>Fungi</taxon>
        <taxon>Fungi incertae sedis</taxon>
        <taxon>Mucoromycota</taxon>
        <taxon>Mucoromycotina</taxon>
        <taxon>Mucoromycetes</taxon>
        <taxon>Mucorales</taxon>
        <taxon>Mucorineae</taxon>
        <taxon>Choanephoraceae</taxon>
        <taxon>Choanephoroideae</taxon>
        <taxon>Choanephora</taxon>
    </lineage>
</organism>
<dbReference type="AlphaFoldDB" id="A0A1C7NFS5"/>
<proteinExistence type="predicted"/>
<accession>A0A1C7NFS5</accession>
<sequence length="67" mass="7890">MNTVILPSKPRFNLKQKTKMSVSKFDLERINSWIRSDPRQIVTVDILGDQIDLPVYALRRRNAMVYL</sequence>
<dbReference type="OrthoDB" id="2222427at2759"/>